<evidence type="ECO:0000313" key="2">
    <source>
        <dbReference type="EMBL" id="KKK58057.1"/>
    </source>
</evidence>
<feature type="compositionally biased region" description="Pro residues" evidence="1">
    <location>
        <begin position="17"/>
        <end position="26"/>
    </location>
</feature>
<name>A0A0F8WME8_9ZZZZ</name>
<dbReference type="AlphaFoldDB" id="A0A0F8WME8"/>
<feature type="region of interest" description="Disordered" evidence="1">
    <location>
        <begin position="1"/>
        <end position="46"/>
    </location>
</feature>
<feature type="region of interest" description="Disordered" evidence="1">
    <location>
        <begin position="174"/>
        <end position="201"/>
    </location>
</feature>
<reference evidence="2" key="1">
    <citation type="journal article" date="2015" name="Nature">
        <title>Complex archaea that bridge the gap between prokaryotes and eukaryotes.</title>
        <authorList>
            <person name="Spang A."/>
            <person name="Saw J.H."/>
            <person name="Jorgensen S.L."/>
            <person name="Zaremba-Niedzwiedzka K."/>
            <person name="Martijn J."/>
            <person name="Lind A.E."/>
            <person name="van Eijk R."/>
            <person name="Schleper C."/>
            <person name="Guy L."/>
            <person name="Ettema T.J."/>
        </authorList>
    </citation>
    <scope>NUCLEOTIDE SEQUENCE</scope>
</reference>
<feature type="non-terminal residue" evidence="2">
    <location>
        <position position="355"/>
    </location>
</feature>
<evidence type="ECO:0000256" key="1">
    <source>
        <dbReference type="SAM" id="MobiDB-lite"/>
    </source>
</evidence>
<feature type="non-terminal residue" evidence="2">
    <location>
        <position position="1"/>
    </location>
</feature>
<dbReference type="EMBL" id="LAZR01064170">
    <property type="protein sequence ID" value="KKK58057.1"/>
    <property type="molecule type" value="Genomic_DNA"/>
</dbReference>
<organism evidence="2">
    <name type="scientific">marine sediment metagenome</name>
    <dbReference type="NCBI Taxonomy" id="412755"/>
    <lineage>
        <taxon>unclassified sequences</taxon>
        <taxon>metagenomes</taxon>
        <taxon>ecological metagenomes</taxon>
    </lineage>
</organism>
<comment type="caution">
    <text evidence="2">The sequence shown here is derived from an EMBL/GenBank/DDBJ whole genome shotgun (WGS) entry which is preliminary data.</text>
</comment>
<gene>
    <name evidence="2" type="ORF">LCGC14_3048260</name>
</gene>
<protein>
    <submittedName>
        <fullName evidence="2">Uncharacterized protein</fullName>
    </submittedName>
</protein>
<sequence length="355" mass="39006">GKIERMGDGTARALPGEPEPGAPGSPPAGGSAPADEGTQNQPLSGDQDEFRRLLQDCDVRKALETITKTFFAGDPEDLNHLASVLEDARAYVQPLYKRMIVRYWARYIHREVPAILDDRLNRPEGDKGDRNRPGADLMEDIGWKMVKDRDGDFVALPGGELTYEKALRYAATTMASRGSPKGEVGGDDDEPTTDKRRRGGQDPLVTLLLDRLLPKEGGSDDKVAVLEAKLEKLQEDARAAEMSELKGMVAAIANRDPIADFLAMKERLVLIDGGPRGPEVTDQSPVVQLYKDTSHMMDKNVNRLVGMMEQLMLRGAGELVPEDTSTPAEREAKAEALLAEMDQGDRSRALRKELF</sequence>
<accession>A0A0F8WME8</accession>
<proteinExistence type="predicted"/>